<dbReference type="Proteomes" id="UP000013523">
    <property type="component" value="Chromosome"/>
</dbReference>
<comment type="cofactor">
    <cofactor evidence="11">
        <name>Mg(2+)</name>
        <dbReference type="ChEBI" id="CHEBI:18420"/>
    </cofactor>
    <cofactor evidence="11">
        <name>Mn(2+)</name>
        <dbReference type="ChEBI" id="CHEBI:29035"/>
    </cofactor>
    <text evidence="11">Magnesium. Can also use manganese.</text>
</comment>
<dbReference type="HOGENOM" id="CLU_044403_1_0_9"/>
<evidence type="ECO:0000256" key="5">
    <source>
        <dbReference type="ARBA" id="ARBA00022723"/>
    </source>
</evidence>
<dbReference type="RefSeq" id="WP_015614413.1">
    <property type="nucleotide sequence ID" value="NC_021182.1"/>
</dbReference>
<dbReference type="EMBL" id="CP003261">
    <property type="protein sequence ID" value="AGK96090.1"/>
    <property type="molecule type" value="Genomic_DNA"/>
</dbReference>
<keyword evidence="13" id="KW-1185">Reference proteome</keyword>
<feature type="binding site" evidence="11">
    <location>
        <position position="266"/>
    </location>
    <ligand>
        <name>Mg(2+)</name>
        <dbReference type="ChEBI" id="CHEBI:18420"/>
    </ligand>
</feature>
<dbReference type="InterPro" id="IPR003374">
    <property type="entry name" value="ApbE-like_sf"/>
</dbReference>
<evidence type="ECO:0000256" key="9">
    <source>
        <dbReference type="ARBA" id="ARBA00048540"/>
    </source>
</evidence>
<dbReference type="PATRIC" id="fig|86416.3.peg.1087"/>
<dbReference type="PIRSF" id="PIRSF006268">
    <property type="entry name" value="ApbE"/>
    <property type="match status" value="1"/>
</dbReference>
<dbReference type="SUPFAM" id="SSF143631">
    <property type="entry name" value="ApbE-like"/>
    <property type="match status" value="1"/>
</dbReference>
<organism evidence="12 13">
    <name type="scientific">Clostridium pasteurianum BC1</name>
    <dbReference type="NCBI Taxonomy" id="86416"/>
    <lineage>
        <taxon>Bacteria</taxon>
        <taxon>Bacillati</taxon>
        <taxon>Bacillota</taxon>
        <taxon>Clostridia</taxon>
        <taxon>Eubacteriales</taxon>
        <taxon>Clostridiaceae</taxon>
        <taxon>Clostridium</taxon>
    </lineage>
</organism>
<dbReference type="KEGG" id="cpas:Clopa_1089"/>
<dbReference type="AlphaFoldDB" id="R4K8Y0"/>
<keyword evidence="5 10" id="KW-0479">Metal-binding</keyword>
<evidence type="ECO:0000313" key="13">
    <source>
        <dbReference type="Proteomes" id="UP000013523"/>
    </source>
</evidence>
<feature type="binding site" evidence="11">
    <location>
        <position position="262"/>
    </location>
    <ligand>
        <name>Mg(2+)</name>
        <dbReference type="ChEBI" id="CHEBI:18420"/>
    </ligand>
</feature>
<dbReference type="PANTHER" id="PTHR30040:SF2">
    <property type="entry name" value="FAD:PROTEIN FMN TRANSFERASE"/>
    <property type="match status" value="1"/>
</dbReference>
<evidence type="ECO:0000256" key="3">
    <source>
        <dbReference type="ARBA" id="ARBA00022630"/>
    </source>
</evidence>
<reference evidence="12 13" key="1">
    <citation type="submission" date="2012-01" db="EMBL/GenBank/DDBJ databases">
        <title>Complete sequence of chromosome of Clostridium pasteurianum BC1.</title>
        <authorList>
            <consortium name="US DOE Joint Genome Institute"/>
            <person name="Lucas S."/>
            <person name="Han J."/>
            <person name="Lapidus A."/>
            <person name="Cheng J.-F."/>
            <person name="Goodwin L."/>
            <person name="Pitluck S."/>
            <person name="Peters L."/>
            <person name="Mikhailova N."/>
            <person name="Teshima H."/>
            <person name="Detter J.C."/>
            <person name="Han C."/>
            <person name="Tapia R."/>
            <person name="Land M."/>
            <person name="Hauser L."/>
            <person name="Kyrpides N."/>
            <person name="Ivanova N."/>
            <person name="Pagani I."/>
            <person name="Dunn J."/>
            <person name="Taghavi S."/>
            <person name="Francis A."/>
            <person name="van der Lelie D."/>
            <person name="Woyke T."/>
        </authorList>
    </citation>
    <scope>NUCLEOTIDE SEQUENCE [LARGE SCALE GENOMIC DNA]</scope>
    <source>
        <strain evidence="12 13">BC1</strain>
    </source>
</reference>
<gene>
    <name evidence="12" type="ORF">Clopa_1089</name>
</gene>
<evidence type="ECO:0000256" key="10">
    <source>
        <dbReference type="PIRNR" id="PIRNR006268"/>
    </source>
</evidence>
<evidence type="ECO:0000313" key="12">
    <source>
        <dbReference type="EMBL" id="AGK96090.1"/>
    </source>
</evidence>
<dbReference type="Pfam" id="PF02424">
    <property type="entry name" value="ApbE"/>
    <property type="match status" value="1"/>
</dbReference>
<accession>R4K8Y0</accession>
<comment type="similarity">
    <text evidence="10">Belongs to the ApbE family.</text>
</comment>
<evidence type="ECO:0000256" key="4">
    <source>
        <dbReference type="ARBA" id="ARBA00022679"/>
    </source>
</evidence>
<evidence type="ECO:0000256" key="1">
    <source>
        <dbReference type="ARBA" id="ARBA00011955"/>
    </source>
</evidence>
<sequence length="318" mass="34955">MSEFYEMETFCMGTVISQRVFGEKAEIAATKVEEEMKRLEALMSFFLESSEISKLNRAAGKQEVELGCESLYVLNRAKYFSEICGGTFDITVGPIAKLWGIFTNHAKVPSKEEIDKALSFTGYKDIIIDNGLGTAKLERTGESVDLGAIAKGYAADRAIEIYKQQGIESAFINLGGNVLVLGNKPDGTPWKVGIQNPLLERGQCLGAVKAVDKTIVTSGDYVRYFEKDNVKYHHILDPRTGYPANSGLMSATIVSEKSIGADALSTAIFILGLEDGMKLINSLKDMEAIFITKDKEIYVTEGLRKDFILFEGTDFSAL</sequence>
<name>R4K8Y0_CLOPA</name>
<dbReference type="STRING" id="86416.Clopa_1089"/>
<dbReference type="PANTHER" id="PTHR30040">
    <property type="entry name" value="THIAMINE BIOSYNTHESIS LIPOPROTEIN APBE"/>
    <property type="match status" value="1"/>
</dbReference>
<dbReference type="Gene3D" id="3.10.520.10">
    <property type="entry name" value="ApbE-like domains"/>
    <property type="match status" value="1"/>
</dbReference>
<dbReference type="GO" id="GO:0046872">
    <property type="term" value="F:metal ion binding"/>
    <property type="evidence" value="ECO:0007669"/>
    <property type="project" value="UniProtKB-UniRule"/>
</dbReference>
<keyword evidence="6 10" id="KW-0274">FAD</keyword>
<feature type="binding site" evidence="11">
    <location>
        <position position="148"/>
    </location>
    <ligand>
        <name>Mg(2+)</name>
        <dbReference type="ChEBI" id="CHEBI:18420"/>
    </ligand>
</feature>
<comment type="catalytic activity">
    <reaction evidence="9 10">
        <text>L-threonyl-[protein] + FAD = FMN-L-threonyl-[protein] + AMP + H(+)</text>
        <dbReference type="Rhea" id="RHEA:36847"/>
        <dbReference type="Rhea" id="RHEA-COMP:11060"/>
        <dbReference type="Rhea" id="RHEA-COMP:11061"/>
        <dbReference type="ChEBI" id="CHEBI:15378"/>
        <dbReference type="ChEBI" id="CHEBI:30013"/>
        <dbReference type="ChEBI" id="CHEBI:57692"/>
        <dbReference type="ChEBI" id="CHEBI:74257"/>
        <dbReference type="ChEBI" id="CHEBI:456215"/>
        <dbReference type="EC" id="2.7.1.180"/>
    </reaction>
</comment>
<dbReference type="OrthoDB" id="9778595at2"/>
<protein>
    <recommendedName>
        <fullName evidence="2 10">FAD:protein FMN transferase</fullName>
        <ecNumber evidence="1 10">2.7.1.180</ecNumber>
    </recommendedName>
    <alternativeName>
        <fullName evidence="8 10">Flavin transferase</fullName>
    </alternativeName>
</protein>
<evidence type="ECO:0000256" key="7">
    <source>
        <dbReference type="ARBA" id="ARBA00022842"/>
    </source>
</evidence>
<evidence type="ECO:0000256" key="2">
    <source>
        <dbReference type="ARBA" id="ARBA00016337"/>
    </source>
</evidence>
<keyword evidence="4 10" id="KW-0808">Transferase</keyword>
<keyword evidence="3 10" id="KW-0285">Flavoprotein</keyword>
<dbReference type="InterPro" id="IPR024932">
    <property type="entry name" value="ApbE"/>
</dbReference>
<dbReference type="GO" id="GO:0016740">
    <property type="term" value="F:transferase activity"/>
    <property type="evidence" value="ECO:0007669"/>
    <property type="project" value="UniProtKB-UniRule"/>
</dbReference>
<dbReference type="EC" id="2.7.1.180" evidence="1 10"/>
<keyword evidence="7 10" id="KW-0460">Magnesium</keyword>
<keyword evidence="12" id="KW-0449">Lipoprotein</keyword>
<evidence type="ECO:0000256" key="8">
    <source>
        <dbReference type="ARBA" id="ARBA00031306"/>
    </source>
</evidence>
<dbReference type="eggNOG" id="COG1477">
    <property type="taxonomic scope" value="Bacteria"/>
</dbReference>
<proteinExistence type="inferred from homology"/>
<evidence type="ECO:0000256" key="6">
    <source>
        <dbReference type="ARBA" id="ARBA00022827"/>
    </source>
</evidence>
<evidence type="ECO:0000256" key="11">
    <source>
        <dbReference type="PIRSR" id="PIRSR006268-2"/>
    </source>
</evidence>